<evidence type="ECO:0000313" key="2">
    <source>
        <dbReference type="EMBL" id="KAF7293389.1"/>
    </source>
</evidence>
<feature type="region of interest" description="Disordered" evidence="1">
    <location>
        <begin position="93"/>
        <end position="120"/>
    </location>
</feature>
<organism evidence="2 3">
    <name type="scientific">Mycena indigotica</name>
    <dbReference type="NCBI Taxonomy" id="2126181"/>
    <lineage>
        <taxon>Eukaryota</taxon>
        <taxon>Fungi</taxon>
        <taxon>Dikarya</taxon>
        <taxon>Basidiomycota</taxon>
        <taxon>Agaricomycotina</taxon>
        <taxon>Agaricomycetes</taxon>
        <taxon>Agaricomycetidae</taxon>
        <taxon>Agaricales</taxon>
        <taxon>Marasmiineae</taxon>
        <taxon>Mycenaceae</taxon>
        <taxon>Mycena</taxon>
    </lineage>
</organism>
<dbReference type="GeneID" id="59350236"/>
<gene>
    <name evidence="2" type="ORF">MIND_01115800</name>
</gene>
<dbReference type="EMBL" id="JACAZF010000010">
    <property type="protein sequence ID" value="KAF7293389.1"/>
    <property type="molecule type" value="Genomic_DNA"/>
</dbReference>
<comment type="caution">
    <text evidence="2">The sequence shown here is derived from an EMBL/GenBank/DDBJ whole genome shotgun (WGS) entry which is preliminary data.</text>
</comment>
<dbReference type="AlphaFoldDB" id="A0A8H6S5S6"/>
<keyword evidence="3" id="KW-1185">Reference proteome</keyword>
<evidence type="ECO:0000256" key="1">
    <source>
        <dbReference type="SAM" id="MobiDB-lite"/>
    </source>
</evidence>
<dbReference type="RefSeq" id="XP_037215552.1">
    <property type="nucleotide sequence ID" value="XM_037367720.1"/>
</dbReference>
<sequence length="120" mass="12461">MFLLDLPLSLTFKSIGRRPMHDALPMPVRRDALRAAAGLPALCSPSLVGGHPAGCAHLTSARVIASELFVLNVAHAYPSSAYTASVLVLGKTGGQEGDRRRLEGSKASNGSVGPPTPVSF</sequence>
<protein>
    <submittedName>
        <fullName evidence="2">Uncharacterized protein</fullName>
    </submittedName>
</protein>
<evidence type="ECO:0000313" key="3">
    <source>
        <dbReference type="Proteomes" id="UP000636479"/>
    </source>
</evidence>
<accession>A0A8H6S5S6</accession>
<reference evidence="2" key="1">
    <citation type="submission" date="2020-05" db="EMBL/GenBank/DDBJ databases">
        <title>Mycena genomes resolve the evolution of fungal bioluminescence.</title>
        <authorList>
            <person name="Tsai I.J."/>
        </authorList>
    </citation>
    <scope>NUCLEOTIDE SEQUENCE</scope>
    <source>
        <strain evidence="2">171206Taipei</strain>
    </source>
</reference>
<dbReference type="Proteomes" id="UP000636479">
    <property type="component" value="Unassembled WGS sequence"/>
</dbReference>
<name>A0A8H6S5S6_9AGAR</name>
<proteinExistence type="predicted"/>